<dbReference type="Proteomes" id="UP000275012">
    <property type="component" value="Unassembled WGS sequence"/>
</dbReference>
<dbReference type="EMBL" id="RFLY01000001">
    <property type="protein sequence ID" value="RMH94884.1"/>
    <property type="molecule type" value="Genomic_DNA"/>
</dbReference>
<accession>A0A3M2I9B0</accession>
<evidence type="ECO:0008006" key="4">
    <source>
        <dbReference type="Google" id="ProtNLM"/>
    </source>
</evidence>
<reference evidence="2 3" key="1">
    <citation type="submission" date="2018-10" db="EMBL/GenBank/DDBJ databases">
        <title>Proposal of Lysobacter pythonis sp. nov. isolated from royal pythons (Python regius).</title>
        <authorList>
            <person name="Hans-Juergen B."/>
            <person name="Huptas C."/>
            <person name="Sandra B."/>
            <person name="Igor L."/>
            <person name="Joachim S."/>
            <person name="Siegfried S."/>
            <person name="Mareike W."/>
            <person name="Peter K."/>
        </authorList>
    </citation>
    <scope>NUCLEOTIDE SEQUENCE [LARGE SCALE GENOMIC DNA]</scope>
    <source>
        <strain evidence="2 3">4284/11</strain>
    </source>
</reference>
<dbReference type="AlphaFoldDB" id="A0A3M2I9B0"/>
<sequence length="149" mass="16465">MSKSHRLYNASATCRLEWRPSRVIAGWWLALAVLAPLSSIASGLPRPAAWALAMVACLLALRGWRAFRSQPRRQLVVRVEGPLSVDGANFHDWRLQWRGPLAFIQWRDGAGRLAALSFWPDTLPPGTRRELRLASPLNAAVSTAVGMAT</sequence>
<dbReference type="OrthoDB" id="6054402at2"/>
<evidence type="ECO:0000256" key="1">
    <source>
        <dbReference type="SAM" id="Phobius"/>
    </source>
</evidence>
<keyword evidence="1" id="KW-1133">Transmembrane helix</keyword>
<keyword evidence="3" id="KW-1185">Reference proteome</keyword>
<name>A0A3M2I9B0_9GAMM</name>
<proteinExistence type="predicted"/>
<keyword evidence="1" id="KW-0812">Transmembrane</keyword>
<keyword evidence="1" id="KW-0472">Membrane</keyword>
<comment type="caution">
    <text evidence="2">The sequence shown here is derived from an EMBL/GenBank/DDBJ whole genome shotgun (WGS) entry which is preliminary data.</text>
</comment>
<gene>
    <name evidence="2" type="ORF">EBB59_00900</name>
</gene>
<protein>
    <recommendedName>
        <fullName evidence="4">Toxin CptA</fullName>
    </recommendedName>
</protein>
<evidence type="ECO:0000313" key="2">
    <source>
        <dbReference type="EMBL" id="RMH94884.1"/>
    </source>
</evidence>
<feature type="transmembrane region" description="Helical" evidence="1">
    <location>
        <begin position="21"/>
        <end position="41"/>
    </location>
</feature>
<dbReference type="RefSeq" id="WP_122100270.1">
    <property type="nucleotide sequence ID" value="NZ_RFLY01000001.1"/>
</dbReference>
<feature type="transmembrane region" description="Helical" evidence="1">
    <location>
        <begin position="47"/>
        <end position="64"/>
    </location>
</feature>
<organism evidence="2 3">
    <name type="scientific">Solilutibacter pythonis</name>
    <dbReference type="NCBI Taxonomy" id="2483112"/>
    <lineage>
        <taxon>Bacteria</taxon>
        <taxon>Pseudomonadati</taxon>
        <taxon>Pseudomonadota</taxon>
        <taxon>Gammaproteobacteria</taxon>
        <taxon>Lysobacterales</taxon>
        <taxon>Lysobacteraceae</taxon>
        <taxon>Solilutibacter</taxon>
    </lineage>
</organism>
<evidence type="ECO:0000313" key="3">
    <source>
        <dbReference type="Proteomes" id="UP000275012"/>
    </source>
</evidence>